<evidence type="ECO:0000313" key="9">
    <source>
        <dbReference type="Proteomes" id="UP000054097"/>
    </source>
</evidence>
<dbReference type="InterPro" id="IPR027417">
    <property type="entry name" value="P-loop_NTPase"/>
</dbReference>
<dbReference type="EMBL" id="KN824304">
    <property type="protein sequence ID" value="KIM26672.1"/>
    <property type="molecule type" value="Genomic_DNA"/>
</dbReference>
<dbReference type="InterPro" id="IPR052431">
    <property type="entry name" value="SKI2_subfamily_helicases"/>
</dbReference>
<evidence type="ECO:0000256" key="4">
    <source>
        <dbReference type="ARBA" id="ARBA00022840"/>
    </source>
</evidence>
<dbReference type="SUPFAM" id="SSF52540">
    <property type="entry name" value="P-loop containing nucleoside triphosphate hydrolases"/>
    <property type="match status" value="1"/>
</dbReference>
<proteinExistence type="predicted"/>
<sequence>MASSSISAALKQLNVDWFTHIRPRWVDILGSYAGKELFLVDGDALIQYVLDDDLIGIGRSNSCDWQILHAIYTVESFLEDLKKRGAVFDIVFFTANRPLAIGTSSNSWISSSRALAHKVLKAYIENLEFDVHEFEDLDDKEWKDYLFFNKPLFVLGSDHTNVEPANADENAAAAANLLHRIFIKEMHDAGLLFASVQEVDFRDSQALTFLYDAKWRNTIDKSIETAVEEAKALLESLNPEHSAEDSEDEESDSESTSSKTLAAWSLEAVRDYLTSHPSTPPTHQALLFAFLTHSQLLQTLDLPLRSQPSPSLPAKILQLLTTDFLPALFVSLQKTVPEEIEAPPSVDGRIYGILLDAILKSDQDIPVIIGDEPYKAVLEQWTSELELPPVDFGALRQLCSGSSSASAKEAATAEFKEFALYPFTAPVLSDILSPPNVQVPTKAIDDFGGTPPPLQHFGSQSDSVFTPSKRNIPAGGLTRGPPLPKHLGGDPPKPKDKKGQLKALKRNQRDMVHIDRQAGSLTGVKGAKLEAEVVPPTNVYIGTSAAGGGHALGGVGSKEVSRASTPLSEASAVRHTPKGKKGSLLNPANSVPSSPGGAGGGGAGGGKGAKGGKKGAKEPPMKSADKLRAQIEAQKKVKVSSNSESWWRNRLEELKNISELSERIEMLDLQLKNNKRMDDSSGPTGAALAANVWLYRINCECWHWVENPRRNEKDIKDGYVVRILKMVMGMKTYSAAGQNLLTPTMVKCLWSVLEVLGFDDYIQIIPKPTKEVVDKKLEWDFIKFYKKSKTGPHAGQTINSYPWMAIGEDPVDWQLRVFGEHMDRSFDSQKDDRVKFEPDKWQRDVLDRLDADESVLVVAPTSAGKTFISYYAMKQVLTESDDGILVYVAPTKALVTQIAAEVYARYRKDLKGRSCWAFLTADIRMNNPQTCQILITVPETLAFMLLSPDKAKLWTPKIKRIILDEIHTLGTQPGGVWEQILLLARCPIIGLSATVGDAIEFNEWLKSVQETHGHKHTLVQHHHRYSHLRKFTYNIDPEPEPLDGLPTHKAGPQMRFLHPISFLRPGITELPADLALEARDCATLYKAMSAHSKEPEVAKLKPTRFFKKLSEKGVFLQQKDVIHYEEELKAVLTKWLKEEDAHEETSTIQKVVKQISDKEVGLPEPEEALGKRELFFGNLVNLLADLHANGDLPAILFHFDRYHVEEVAKAILERLIHDETEWRKHSPEWAKKVKGWEDWQAGAKEREKAAQRAALKKEKAEGDKMDRLQASATVDSSPLAIYANFDPDAPSEEFCFINWGTRYSASELEEDIKTLAWSEMPKFLLEALRRGIAVHHSGLPKVYRVLVETLFRIGFCRVVISTEDLALGVNMPAKASIFCGDSPALNALMYRQCAGRAGRRGFDLLGKVIFYGIPYERVKQVVLSRLPALRGNYPLTPTLSLRLVTMLVNSGYAPSATRAVGDLFKLDSLTIGSDISREQTLFNMRFAVEYLIRARLIDSSGSPLYPWCNLATFLYNAEPANLAFLSLFRAGYIHKICNGADIIEAKQKLMHVLAFLFCRQYISKTNFDKAIFAANNRTPSKVILPALEKEAYDILHEHNQEVLNVFTECAVMYSLQQADALDADSVLPLSKRTLDTPLSSSPSSAFFQRLNQSRVSSRSRSAFVATSGHGDVYADVDELTRTVRGGVHLTKHVLPTVETFESADQSGRYINAYLWDFYNHGQESPMSQANGIPRGHVWYLLREFSIVLDSIVTGIKEVMVRDARGHDDEFGSVIGESVAGGGAGAIQDDWAADLEKDEVVIAPSARVQNIPLEKEKGDEAEATALLTSSDPELVRPEHVPIQDWKVYDVFYQLQKDFNEKFKQIWA</sequence>
<dbReference type="HOGENOM" id="CLU_002305_2_0_1"/>
<dbReference type="InterPro" id="IPR001650">
    <property type="entry name" value="Helicase_C-like"/>
</dbReference>
<feature type="domain" description="Helicase ATP-binding" evidence="6">
    <location>
        <begin position="846"/>
        <end position="1013"/>
    </location>
</feature>
<dbReference type="PANTHER" id="PTHR44533:SF4">
    <property type="entry name" value="DEAD_H RNA HELICASE, PUTATIVE-RELATED"/>
    <property type="match status" value="1"/>
</dbReference>
<evidence type="ECO:0000256" key="1">
    <source>
        <dbReference type="ARBA" id="ARBA00022741"/>
    </source>
</evidence>
<dbReference type="SMART" id="SM00487">
    <property type="entry name" value="DEXDc"/>
    <property type="match status" value="1"/>
</dbReference>
<feature type="compositionally biased region" description="Basic and acidic residues" evidence="5">
    <location>
        <begin position="615"/>
        <end position="625"/>
    </location>
</feature>
<evidence type="ECO:0000259" key="6">
    <source>
        <dbReference type="PROSITE" id="PS51192"/>
    </source>
</evidence>
<dbReference type="Proteomes" id="UP000054097">
    <property type="component" value="Unassembled WGS sequence"/>
</dbReference>
<dbReference type="Pfam" id="PF00270">
    <property type="entry name" value="DEAD"/>
    <property type="match status" value="1"/>
</dbReference>
<reference evidence="9" key="2">
    <citation type="submission" date="2015-01" db="EMBL/GenBank/DDBJ databases">
        <title>Evolutionary Origins and Diversification of the Mycorrhizal Mutualists.</title>
        <authorList>
            <consortium name="DOE Joint Genome Institute"/>
            <consortium name="Mycorrhizal Genomics Consortium"/>
            <person name="Kohler A."/>
            <person name="Kuo A."/>
            <person name="Nagy L.G."/>
            <person name="Floudas D."/>
            <person name="Copeland A."/>
            <person name="Barry K.W."/>
            <person name="Cichocki N."/>
            <person name="Veneault-Fourrey C."/>
            <person name="LaButti K."/>
            <person name="Lindquist E.A."/>
            <person name="Lipzen A."/>
            <person name="Lundell T."/>
            <person name="Morin E."/>
            <person name="Murat C."/>
            <person name="Riley R."/>
            <person name="Ohm R."/>
            <person name="Sun H."/>
            <person name="Tunlid A."/>
            <person name="Henrissat B."/>
            <person name="Grigoriev I.V."/>
            <person name="Hibbett D.S."/>
            <person name="Martin F."/>
        </authorList>
    </citation>
    <scope>NUCLEOTIDE SEQUENCE [LARGE SCALE GENOMIC DNA]</scope>
    <source>
        <strain evidence="9">MAFF 305830</strain>
    </source>
</reference>
<feature type="compositionally biased region" description="Gly residues" evidence="5">
    <location>
        <begin position="596"/>
        <end position="609"/>
    </location>
</feature>
<evidence type="ECO:0000256" key="2">
    <source>
        <dbReference type="ARBA" id="ARBA00022801"/>
    </source>
</evidence>
<evidence type="ECO:0000256" key="3">
    <source>
        <dbReference type="ARBA" id="ARBA00022806"/>
    </source>
</evidence>
<dbReference type="Gene3D" id="3.40.50.300">
    <property type="entry name" value="P-loop containing nucleotide triphosphate hydrolases"/>
    <property type="match status" value="2"/>
</dbReference>
<protein>
    <recommendedName>
        <fullName evidence="10">Helicase ATP-binding domain-containing protein</fullName>
    </recommendedName>
</protein>
<evidence type="ECO:0000259" key="7">
    <source>
        <dbReference type="PROSITE" id="PS51194"/>
    </source>
</evidence>
<accession>A0A0C2XC09</accession>
<name>A0A0C2XC09_SERVB</name>
<dbReference type="Pfam" id="PF00271">
    <property type="entry name" value="Helicase_C"/>
    <property type="match status" value="1"/>
</dbReference>
<keyword evidence="1" id="KW-0547">Nucleotide-binding</keyword>
<dbReference type="OrthoDB" id="2320933at2759"/>
<dbReference type="InterPro" id="IPR055124">
    <property type="entry name" value="PIN-like_DDX60"/>
</dbReference>
<keyword evidence="9" id="KW-1185">Reference proteome</keyword>
<feature type="region of interest" description="Disordered" evidence="5">
    <location>
        <begin position="442"/>
        <end position="499"/>
    </location>
</feature>
<feature type="region of interest" description="Disordered" evidence="5">
    <location>
        <begin position="236"/>
        <end position="257"/>
    </location>
</feature>
<dbReference type="InterPro" id="IPR011545">
    <property type="entry name" value="DEAD/DEAH_box_helicase_dom"/>
</dbReference>
<evidence type="ECO:0000313" key="8">
    <source>
        <dbReference type="EMBL" id="KIM26672.1"/>
    </source>
</evidence>
<dbReference type="FunFam" id="3.40.50.300:FF:001039">
    <property type="entry name" value="ATP-dependent RNA helicase DDX60"/>
    <property type="match status" value="1"/>
</dbReference>
<evidence type="ECO:0008006" key="10">
    <source>
        <dbReference type="Google" id="ProtNLM"/>
    </source>
</evidence>
<dbReference type="Pfam" id="PF26076">
    <property type="entry name" value="WHD_DDX60"/>
    <property type="match status" value="1"/>
</dbReference>
<dbReference type="SMART" id="SM00490">
    <property type="entry name" value="HELICc"/>
    <property type="match status" value="1"/>
</dbReference>
<dbReference type="PANTHER" id="PTHR44533">
    <property type="entry name" value="DEAD/H RNA HELICASE, PUTATIVE-RELATED"/>
    <property type="match status" value="1"/>
</dbReference>
<dbReference type="PROSITE" id="PS51192">
    <property type="entry name" value="HELICASE_ATP_BIND_1"/>
    <property type="match status" value="1"/>
</dbReference>
<reference evidence="8 9" key="1">
    <citation type="submission" date="2014-04" db="EMBL/GenBank/DDBJ databases">
        <authorList>
            <consortium name="DOE Joint Genome Institute"/>
            <person name="Kuo A."/>
            <person name="Zuccaro A."/>
            <person name="Kohler A."/>
            <person name="Nagy L.G."/>
            <person name="Floudas D."/>
            <person name="Copeland A."/>
            <person name="Barry K.W."/>
            <person name="Cichocki N."/>
            <person name="Veneault-Fourrey C."/>
            <person name="LaButti K."/>
            <person name="Lindquist E.A."/>
            <person name="Lipzen A."/>
            <person name="Lundell T."/>
            <person name="Morin E."/>
            <person name="Murat C."/>
            <person name="Sun H."/>
            <person name="Tunlid A."/>
            <person name="Henrissat B."/>
            <person name="Grigoriev I.V."/>
            <person name="Hibbett D.S."/>
            <person name="Martin F."/>
            <person name="Nordberg H.P."/>
            <person name="Cantor M.N."/>
            <person name="Hua S.X."/>
        </authorList>
    </citation>
    <scope>NUCLEOTIDE SEQUENCE [LARGE SCALE GENOMIC DNA]</scope>
    <source>
        <strain evidence="8 9">MAFF 305830</strain>
    </source>
</reference>
<dbReference type="STRING" id="933852.A0A0C2XC09"/>
<dbReference type="InterPro" id="IPR014001">
    <property type="entry name" value="Helicase_ATP-bd"/>
</dbReference>
<organism evidence="8 9">
    <name type="scientific">Serendipita vermifera MAFF 305830</name>
    <dbReference type="NCBI Taxonomy" id="933852"/>
    <lineage>
        <taxon>Eukaryota</taxon>
        <taxon>Fungi</taxon>
        <taxon>Dikarya</taxon>
        <taxon>Basidiomycota</taxon>
        <taxon>Agaricomycotina</taxon>
        <taxon>Agaricomycetes</taxon>
        <taxon>Sebacinales</taxon>
        <taxon>Serendipitaceae</taxon>
        <taxon>Serendipita</taxon>
    </lineage>
</organism>
<dbReference type="GO" id="GO:0004386">
    <property type="term" value="F:helicase activity"/>
    <property type="evidence" value="ECO:0007669"/>
    <property type="project" value="UniProtKB-KW"/>
</dbReference>
<feature type="domain" description="Helicase C-terminal" evidence="7">
    <location>
        <begin position="1300"/>
        <end position="1444"/>
    </location>
</feature>
<feature type="region of interest" description="Disordered" evidence="5">
    <location>
        <begin position="556"/>
        <end position="625"/>
    </location>
</feature>
<feature type="compositionally biased region" description="Polar residues" evidence="5">
    <location>
        <begin position="457"/>
        <end position="469"/>
    </location>
</feature>
<evidence type="ECO:0000256" key="5">
    <source>
        <dbReference type="SAM" id="MobiDB-lite"/>
    </source>
</evidence>
<dbReference type="GO" id="GO:0005524">
    <property type="term" value="F:ATP binding"/>
    <property type="evidence" value="ECO:0007669"/>
    <property type="project" value="UniProtKB-KW"/>
</dbReference>
<gene>
    <name evidence="8" type="ORF">M408DRAFT_330446</name>
</gene>
<dbReference type="GO" id="GO:0003676">
    <property type="term" value="F:nucleic acid binding"/>
    <property type="evidence" value="ECO:0007669"/>
    <property type="project" value="InterPro"/>
</dbReference>
<keyword evidence="2" id="KW-0378">Hydrolase</keyword>
<dbReference type="Pfam" id="PF23002">
    <property type="entry name" value="PIN-like_DDX60"/>
    <property type="match status" value="1"/>
</dbReference>
<dbReference type="GO" id="GO:0005737">
    <property type="term" value="C:cytoplasm"/>
    <property type="evidence" value="ECO:0007669"/>
    <property type="project" value="TreeGrafter"/>
</dbReference>
<dbReference type="PROSITE" id="PS51194">
    <property type="entry name" value="HELICASE_CTER"/>
    <property type="match status" value="1"/>
</dbReference>
<keyword evidence="4" id="KW-0067">ATP-binding</keyword>
<dbReference type="InterPro" id="IPR059032">
    <property type="entry name" value="WHD_DDX60"/>
</dbReference>
<keyword evidence="3" id="KW-0347">Helicase</keyword>
<dbReference type="GO" id="GO:0016787">
    <property type="term" value="F:hydrolase activity"/>
    <property type="evidence" value="ECO:0007669"/>
    <property type="project" value="UniProtKB-KW"/>
</dbReference>